<evidence type="ECO:0000313" key="1">
    <source>
        <dbReference type="EMBL" id="MCZ4518145.1"/>
    </source>
</evidence>
<evidence type="ECO:0008006" key="3">
    <source>
        <dbReference type="Google" id="ProtNLM"/>
    </source>
</evidence>
<accession>A0ABT4MB05</accession>
<comment type="caution">
    <text evidence="1">The sequence shown here is derived from an EMBL/GenBank/DDBJ whole genome shotgun (WGS) entry which is preliminary data.</text>
</comment>
<evidence type="ECO:0000313" key="2">
    <source>
        <dbReference type="Proteomes" id="UP001081071"/>
    </source>
</evidence>
<dbReference type="RefSeq" id="WP_269602846.1">
    <property type="nucleotide sequence ID" value="NZ_JAPWIJ010000002.1"/>
</dbReference>
<sequence length="291" mass="31857">MTWRYAMRLLLVVGVIVAGAVAWNVTTPDRPVAGIVPAESLQCSAPFPDRSFSRDPDATVPSDFEPVAAITCDSFFGEEVASDRTVGYSEHRWEGDFSEAVELLNRRSEHPTWFPDSCANDYSLAVLEEFWLLDNRGRAVRPGFPTNSCGRPKPGGLGAITQLTEVERIDHRTMLTDDQIGTFYQCPSIYTPPQIGSARPAAPTLISSSRFCRFDSQRFSGAKLISTSTDLDALPLARTCDKAATTVATARYFDAVSTDRILTVELDGCRRVILDGYAPLQASAELSAAFE</sequence>
<reference evidence="1" key="1">
    <citation type="submission" date="2022-12" db="EMBL/GenBank/DDBJ databases">
        <authorList>
            <person name="Krivoruchko A.V."/>
            <person name="Elkin A."/>
        </authorList>
    </citation>
    <scope>NUCLEOTIDE SEQUENCE</scope>
    <source>
        <strain evidence="1">IEGM 1391</strain>
    </source>
</reference>
<protein>
    <recommendedName>
        <fullName evidence="3">Septum formation-related domain-containing protein</fullName>
    </recommendedName>
</protein>
<dbReference type="Proteomes" id="UP001081071">
    <property type="component" value="Unassembled WGS sequence"/>
</dbReference>
<name>A0ABT4MB05_9NOCA</name>
<dbReference type="EMBL" id="JAPWIJ010000002">
    <property type="protein sequence ID" value="MCZ4518145.1"/>
    <property type="molecule type" value="Genomic_DNA"/>
</dbReference>
<gene>
    <name evidence="1" type="ORF">O4220_06410</name>
</gene>
<proteinExistence type="predicted"/>
<keyword evidence="2" id="KW-1185">Reference proteome</keyword>
<organism evidence="1 2">
    <name type="scientific">Rhodococcus ruber</name>
    <dbReference type="NCBI Taxonomy" id="1830"/>
    <lineage>
        <taxon>Bacteria</taxon>
        <taxon>Bacillati</taxon>
        <taxon>Actinomycetota</taxon>
        <taxon>Actinomycetes</taxon>
        <taxon>Mycobacteriales</taxon>
        <taxon>Nocardiaceae</taxon>
        <taxon>Rhodococcus</taxon>
    </lineage>
</organism>